<dbReference type="Pfam" id="PF00903">
    <property type="entry name" value="Glyoxalase"/>
    <property type="match status" value="1"/>
</dbReference>
<proteinExistence type="predicted"/>
<dbReference type="AlphaFoldDB" id="A0A917ZSH3"/>
<organism evidence="2 3">
    <name type="scientific">Wenjunlia tyrosinilytica</name>
    <dbReference type="NCBI Taxonomy" id="1544741"/>
    <lineage>
        <taxon>Bacteria</taxon>
        <taxon>Bacillati</taxon>
        <taxon>Actinomycetota</taxon>
        <taxon>Actinomycetes</taxon>
        <taxon>Kitasatosporales</taxon>
        <taxon>Streptomycetaceae</taxon>
        <taxon>Wenjunlia</taxon>
    </lineage>
</organism>
<dbReference type="RefSeq" id="WP_189132993.1">
    <property type="nucleotide sequence ID" value="NZ_BMMS01000016.1"/>
</dbReference>
<dbReference type="Gene3D" id="3.10.180.10">
    <property type="entry name" value="2,3-Dihydroxybiphenyl 1,2-Dioxygenase, domain 1"/>
    <property type="match status" value="2"/>
</dbReference>
<dbReference type="Pfam" id="PF18029">
    <property type="entry name" value="Glyoxalase_6"/>
    <property type="match status" value="1"/>
</dbReference>
<dbReference type="CDD" id="cd07247">
    <property type="entry name" value="SgaA_N_like"/>
    <property type="match status" value="2"/>
</dbReference>
<dbReference type="PANTHER" id="PTHR33993:SF10">
    <property type="entry name" value="CONSERVED PROTEIN"/>
    <property type="match status" value="1"/>
</dbReference>
<comment type="caution">
    <text evidence="2">The sequence shown here is derived from an EMBL/GenBank/DDBJ whole genome shotgun (WGS) entry which is preliminary data.</text>
</comment>
<dbReference type="InterPro" id="IPR037523">
    <property type="entry name" value="VOC_core"/>
</dbReference>
<gene>
    <name evidence="2" type="ORF">GCM10012280_38810</name>
</gene>
<dbReference type="InterPro" id="IPR041581">
    <property type="entry name" value="Glyoxalase_6"/>
</dbReference>
<keyword evidence="3" id="KW-1185">Reference proteome</keyword>
<evidence type="ECO:0000313" key="2">
    <source>
        <dbReference type="EMBL" id="GGO91295.1"/>
    </source>
</evidence>
<evidence type="ECO:0000313" key="3">
    <source>
        <dbReference type="Proteomes" id="UP000641932"/>
    </source>
</evidence>
<dbReference type="Proteomes" id="UP000641932">
    <property type="component" value="Unassembled WGS sequence"/>
</dbReference>
<accession>A0A917ZSH3</accession>
<dbReference type="InterPro" id="IPR004360">
    <property type="entry name" value="Glyas_Fos-R_dOase_dom"/>
</dbReference>
<dbReference type="PANTHER" id="PTHR33993">
    <property type="entry name" value="GLYOXALASE-RELATED"/>
    <property type="match status" value="1"/>
</dbReference>
<reference evidence="2" key="1">
    <citation type="journal article" date="2014" name="Int. J. Syst. Evol. Microbiol.">
        <title>Complete genome sequence of Corynebacterium casei LMG S-19264T (=DSM 44701T), isolated from a smear-ripened cheese.</title>
        <authorList>
            <consortium name="US DOE Joint Genome Institute (JGI-PGF)"/>
            <person name="Walter F."/>
            <person name="Albersmeier A."/>
            <person name="Kalinowski J."/>
            <person name="Ruckert C."/>
        </authorList>
    </citation>
    <scope>NUCLEOTIDE SEQUENCE</scope>
    <source>
        <strain evidence="2">CGMCC 4.7201</strain>
    </source>
</reference>
<name>A0A917ZSH3_9ACTN</name>
<reference evidence="2" key="2">
    <citation type="submission" date="2020-09" db="EMBL/GenBank/DDBJ databases">
        <authorList>
            <person name="Sun Q."/>
            <person name="Zhou Y."/>
        </authorList>
    </citation>
    <scope>NUCLEOTIDE SEQUENCE</scope>
    <source>
        <strain evidence="2">CGMCC 4.7201</strain>
    </source>
</reference>
<feature type="domain" description="VOC" evidence="1">
    <location>
        <begin position="11"/>
        <end position="125"/>
    </location>
</feature>
<protein>
    <recommendedName>
        <fullName evidence="1">VOC domain-containing protein</fullName>
    </recommendedName>
</protein>
<dbReference type="EMBL" id="BMMS01000016">
    <property type="protein sequence ID" value="GGO91295.1"/>
    <property type="molecule type" value="Genomic_DNA"/>
</dbReference>
<dbReference type="InterPro" id="IPR029068">
    <property type="entry name" value="Glyas_Bleomycin-R_OHBP_Dase"/>
</dbReference>
<sequence>MSEVVARPQGAPCRVSLLVRNLPAAQDFYGRLFGWEFRPGPQNLGPYTRALLDGHQVAGLGALPEGRAIPVAWTTYFSTENADRTAEHIRESGGTVAVGPLDADAAGRMAVASDPSGAVFGVWEPHHHPGTDLTGDPGSLAWNELITRDPTWVDKFYAAVFGFTSVEVESPFESRVLLELEGRQVAGITGLGDELPRDRGPHWMTYFAVESTDASVARAGELGGTVVREPQDSAYGRQATVVDPEGAAFSVIEAPRTA</sequence>
<dbReference type="PROSITE" id="PS51819">
    <property type="entry name" value="VOC"/>
    <property type="match status" value="2"/>
</dbReference>
<feature type="domain" description="VOC" evidence="1">
    <location>
        <begin position="139"/>
        <end position="254"/>
    </location>
</feature>
<evidence type="ECO:0000259" key="1">
    <source>
        <dbReference type="PROSITE" id="PS51819"/>
    </source>
</evidence>
<dbReference type="SUPFAM" id="SSF54593">
    <property type="entry name" value="Glyoxalase/Bleomycin resistance protein/Dihydroxybiphenyl dioxygenase"/>
    <property type="match status" value="2"/>
</dbReference>
<dbReference type="InterPro" id="IPR052164">
    <property type="entry name" value="Anthracycline_SecMetBiosynth"/>
</dbReference>